<gene>
    <name evidence="2" type="ORF">PAXRUDRAFT_45160</name>
</gene>
<dbReference type="AlphaFoldDB" id="A0A0D0D7M0"/>
<accession>A0A0D0D7M0</accession>
<feature type="chain" id="PRO_5002208995" evidence="1">
    <location>
        <begin position="18"/>
        <end position="79"/>
    </location>
</feature>
<feature type="non-terminal residue" evidence="2">
    <location>
        <position position="1"/>
    </location>
</feature>
<dbReference type="EMBL" id="KN825233">
    <property type="protein sequence ID" value="KIK92892.1"/>
    <property type="molecule type" value="Genomic_DNA"/>
</dbReference>
<organism evidence="2 3">
    <name type="scientific">Paxillus rubicundulus Ve08.2h10</name>
    <dbReference type="NCBI Taxonomy" id="930991"/>
    <lineage>
        <taxon>Eukaryota</taxon>
        <taxon>Fungi</taxon>
        <taxon>Dikarya</taxon>
        <taxon>Basidiomycota</taxon>
        <taxon>Agaricomycotina</taxon>
        <taxon>Agaricomycetes</taxon>
        <taxon>Agaricomycetidae</taxon>
        <taxon>Boletales</taxon>
        <taxon>Paxilineae</taxon>
        <taxon>Paxillaceae</taxon>
        <taxon>Paxillus</taxon>
    </lineage>
</organism>
<protein>
    <submittedName>
        <fullName evidence="2">Unplaced genomic scaffold scaffold_411, whole genome shotgun sequence</fullName>
    </submittedName>
</protein>
<evidence type="ECO:0000313" key="2">
    <source>
        <dbReference type="EMBL" id="KIK92892.1"/>
    </source>
</evidence>
<reference evidence="2 3" key="1">
    <citation type="submission" date="2014-04" db="EMBL/GenBank/DDBJ databases">
        <authorList>
            <consortium name="DOE Joint Genome Institute"/>
            <person name="Kuo A."/>
            <person name="Kohler A."/>
            <person name="Jargeat P."/>
            <person name="Nagy L.G."/>
            <person name="Floudas D."/>
            <person name="Copeland A."/>
            <person name="Barry K.W."/>
            <person name="Cichocki N."/>
            <person name="Veneault-Fourrey C."/>
            <person name="LaButti K."/>
            <person name="Lindquist E.A."/>
            <person name="Lipzen A."/>
            <person name="Lundell T."/>
            <person name="Morin E."/>
            <person name="Murat C."/>
            <person name="Sun H."/>
            <person name="Tunlid A."/>
            <person name="Henrissat B."/>
            <person name="Grigoriev I.V."/>
            <person name="Hibbett D.S."/>
            <person name="Martin F."/>
            <person name="Nordberg H.P."/>
            <person name="Cantor M.N."/>
            <person name="Hua S.X."/>
        </authorList>
    </citation>
    <scope>NUCLEOTIDE SEQUENCE [LARGE SCALE GENOMIC DNA]</scope>
    <source>
        <strain evidence="2 3">Ve08.2h10</strain>
    </source>
</reference>
<feature type="signal peptide" evidence="1">
    <location>
        <begin position="1"/>
        <end position="17"/>
    </location>
</feature>
<dbReference type="Proteomes" id="UP000054538">
    <property type="component" value="Unassembled WGS sequence"/>
</dbReference>
<reference evidence="3" key="2">
    <citation type="submission" date="2015-01" db="EMBL/GenBank/DDBJ databases">
        <title>Evolutionary Origins and Diversification of the Mycorrhizal Mutualists.</title>
        <authorList>
            <consortium name="DOE Joint Genome Institute"/>
            <consortium name="Mycorrhizal Genomics Consortium"/>
            <person name="Kohler A."/>
            <person name="Kuo A."/>
            <person name="Nagy L.G."/>
            <person name="Floudas D."/>
            <person name="Copeland A."/>
            <person name="Barry K.W."/>
            <person name="Cichocki N."/>
            <person name="Veneault-Fourrey C."/>
            <person name="LaButti K."/>
            <person name="Lindquist E.A."/>
            <person name="Lipzen A."/>
            <person name="Lundell T."/>
            <person name="Morin E."/>
            <person name="Murat C."/>
            <person name="Riley R."/>
            <person name="Ohm R."/>
            <person name="Sun H."/>
            <person name="Tunlid A."/>
            <person name="Henrissat B."/>
            <person name="Grigoriev I.V."/>
            <person name="Hibbett D.S."/>
            <person name="Martin F."/>
        </authorList>
    </citation>
    <scope>NUCLEOTIDE SEQUENCE [LARGE SCALE GENOMIC DNA]</scope>
    <source>
        <strain evidence="3">Ve08.2h10</strain>
    </source>
</reference>
<keyword evidence="3" id="KW-1185">Reference proteome</keyword>
<dbReference type="HOGENOM" id="CLU_2612559_0_0_1"/>
<dbReference type="OrthoDB" id="2687688at2759"/>
<evidence type="ECO:0000256" key="1">
    <source>
        <dbReference type="SAM" id="SignalP"/>
    </source>
</evidence>
<feature type="non-terminal residue" evidence="2">
    <location>
        <position position="79"/>
    </location>
</feature>
<name>A0A0D0D7M0_9AGAM</name>
<evidence type="ECO:0000313" key="3">
    <source>
        <dbReference type="Proteomes" id="UP000054538"/>
    </source>
</evidence>
<dbReference type="InParanoid" id="A0A0D0D7M0"/>
<sequence>LIVTAVCLLLQGIAAYADKIIATRVLNQPLVPVMKASQLILLDHFVDHCPGLFQKKSRVDPNIFDVILDQISDHPHLFQ</sequence>
<proteinExistence type="predicted"/>
<keyword evidence="1" id="KW-0732">Signal</keyword>